<evidence type="ECO:0000313" key="2">
    <source>
        <dbReference type="EMBL" id="KAF6751959.1"/>
    </source>
</evidence>
<dbReference type="Proteomes" id="UP000521943">
    <property type="component" value="Unassembled WGS sequence"/>
</dbReference>
<reference evidence="2 3" key="1">
    <citation type="submission" date="2020-07" db="EMBL/GenBank/DDBJ databases">
        <title>Comparative genomics of pyrophilous fungi reveals a link between fire events and developmental genes.</title>
        <authorList>
            <consortium name="DOE Joint Genome Institute"/>
            <person name="Steindorff A.S."/>
            <person name="Carver A."/>
            <person name="Calhoun S."/>
            <person name="Stillman K."/>
            <person name="Liu H."/>
            <person name="Lipzen A."/>
            <person name="Pangilinan J."/>
            <person name="Labutti K."/>
            <person name="Bruns T.D."/>
            <person name="Grigoriev I.V."/>
        </authorList>
    </citation>
    <scope>NUCLEOTIDE SEQUENCE [LARGE SCALE GENOMIC DNA]</scope>
    <source>
        <strain evidence="2 3">CBS 144469</strain>
    </source>
</reference>
<comment type="caution">
    <text evidence="2">The sequence shown here is derived from an EMBL/GenBank/DDBJ whole genome shotgun (WGS) entry which is preliminary data.</text>
</comment>
<keyword evidence="3" id="KW-1185">Reference proteome</keyword>
<keyword evidence="1" id="KW-0732">Signal</keyword>
<evidence type="ECO:0000313" key="3">
    <source>
        <dbReference type="Proteomes" id="UP000521943"/>
    </source>
</evidence>
<feature type="signal peptide" evidence="1">
    <location>
        <begin position="1"/>
        <end position="22"/>
    </location>
</feature>
<dbReference type="AlphaFoldDB" id="A0A8H6HRQ7"/>
<gene>
    <name evidence="2" type="ORF">DFP72DRAFT_850149</name>
</gene>
<feature type="chain" id="PRO_5034687048" evidence="1">
    <location>
        <begin position="23"/>
        <end position="155"/>
    </location>
</feature>
<name>A0A8H6HRQ7_9AGAR</name>
<dbReference type="EMBL" id="JACGCI010000046">
    <property type="protein sequence ID" value="KAF6751959.1"/>
    <property type="molecule type" value="Genomic_DNA"/>
</dbReference>
<evidence type="ECO:0000256" key="1">
    <source>
        <dbReference type="SAM" id="SignalP"/>
    </source>
</evidence>
<organism evidence="2 3">
    <name type="scientific">Ephemerocybe angulata</name>
    <dbReference type="NCBI Taxonomy" id="980116"/>
    <lineage>
        <taxon>Eukaryota</taxon>
        <taxon>Fungi</taxon>
        <taxon>Dikarya</taxon>
        <taxon>Basidiomycota</taxon>
        <taxon>Agaricomycotina</taxon>
        <taxon>Agaricomycetes</taxon>
        <taxon>Agaricomycetidae</taxon>
        <taxon>Agaricales</taxon>
        <taxon>Agaricineae</taxon>
        <taxon>Psathyrellaceae</taxon>
        <taxon>Ephemerocybe</taxon>
    </lineage>
</organism>
<protein>
    <submittedName>
        <fullName evidence="2">Uncharacterized protein</fullName>
    </submittedName>
</protein>
<accession>A0A8H6HRQ7</accession>
<sequence length="155" mass="17340">MRVPLLALLPVALGTLASLANAHDVDAREIRARSFHDDSALELRDTIASLSTRDLIDALSERLERRWSVFCNNCKLYLRSPDNVKTHKNTFPGHVIAESPQALDVHEPEAGGSDPITIHNVRDPVTFALTVIVRVVQGKKSWRSQPLLMSRKDNR</sequence>
<proteinExistence type="predicted"/>
<dbReference type="OrthoDB" id="10423560at2759"/>